<dbReference type="Pfam" id="PF02348">
    <property type="entry name" value="CTP_transf_3"/>
    <property type="match status" value="1"/>
</dbReference>
<keyword evidence="2" id="KW-1185">Reference proteome</keyword>
<evidence type="ECO:0000313" key="2">
    <source>
        <dbReference type="Proteomes" id="UP000198382"/>
    </source>
</evidence>
<dbReference type="GO" id="GO:0016779">
    <property type="term" value="F:nucleotidyltransferase activity"/>
    <property type="evidence" value="ECO:0007669"/>
    <property type="project" value="UniProtKB-KW"/>
</dbReference>
<dbReference type="EMBL" id="MUGV01000026">
    <property type="protein sequence ID" value="OXA77564.1"/>
    <property type="molecule type" value="Genomic_DNA"/>
</dbReference>
<comment type="caution">
    <text evidence="1">The sequence shown here is derived from an EMBL/GenBank/DDBJ whole genome shotgun (WGS) entry which is preliminary data.</text>
</comment>
<protein>
    <submittedName>
        <fullName evidence="1">Acylneuraminate cytidylyltransferase</fullName>
    </submittedName>
</protein>
<dbReference type="InterPro" id="IPR029044">
    <property type="entry name" value="Nucleotide-diphossugar_trans"/>
</dbReference>
<dbReference type="PANTHER" id="PTHR21485:SF6">
    <property type="entry name" value="N-ACYLNEURAMINATE CYTIDYLYLTRANSFERASE-RELATED"/>
    <property type="match status" value="1"/>
</dbReference>
<name>A0ABX4BMJ9_FLAFR</name>
<reference evidence="1 2" key="1">
    <citation type="submission" date="2016-11" db="EMBL/GenBank/DDBJ databases">
        <title>Whole genomes of Flavobacteriaceae.</title>
        <authorList>
            <person name="Stine C."/>
            <person name="Li C."/>
            <person name="Tadesse D."/>
        </authorList>
    </citation>
    <scope>NUCLEOTIDE SEQUENCE [LARGE SCALE GENOMIC DNA]</scope>
    <source>
        <strain evidence="1 2">DSM 15937</strain>
    </source>
</reference>
<dbReference type="InterPro" id="IPR050793">
    <property type="entry name" value="CMP-NeuNAc_synthase"/>
</dbReference>
<dbReference type="SUPFAM" id="SSF53448">
    <property type="entry name" value="Nucleotide-diphospho-sugar transferases"/>
    <property type="match status" value="1"/>
</dbReference>
<evidence type="ECO:0000313" key="1">
    <source>
        <dbReference type="EMBL" id="OXA77564.1"/>
    </source>
</evidence>
<dbReference type="RefSeq" id="WP_074659142.1">
    <property type="nucleotide sequence ID" value="NZ_MUGV01000026.1"/>
</dbReference>
<sequence>METVSVFLPTRKGSERVANKNTRIFAGFPNGLLEVKLNQLIKTKRIDEIVLSSNDEASLDYGKKIAKQESRLKIIERPDDLALSSTNLIDLVNYVPSICTMSHILWTHVTSPFVMGEDYDNAVKTYFQTLNEGYDSLMSVKTIQNFLWSKEKNDLINRLTDIKWPRTQDLMPLYEIDSAFFIASKNVYLNNKDRIGVKPFLMEQSGHKSFDVDWEDDFELAELIYKHSNG</sequence>
<keyword evidence="1" id="KW-0548">Nucleotidyltransferase</keyword>
<dbReference type="Proteomes" id="UP000198382">
    <property type="component" value="Unassembled WGS sequence"/>
</dbReference>
<dbReference type="Gene3D" id="3.90.550.10">
    <property type="entry name" value="Spore Coat Polysaccharide Biosynthesis Protein SpsA, Chain A"/>
    <property type="match status" value="1"/>
</dbReference>
<dbReference type="PANTHER" id="PTHR21485">
    <property type="entry name" value="HAD SUPERFAMILY MEMBERS CMAS AND KDSC"/>
    <property type="match status" value="1"/>
</dbReference>
<keyword evidence="1" id="KW-0808">Transferase</keyword>
<organism evidence="1 2">
    <name type="scientific">Flavobacterium frigidimaris</name>
    <dbReference type="NCBI Taxonomy" id="262320"/>
    <lineage>
        <taxon>Bacteria</taxon>
        <taxon>Pseudomonadati</taxon>
        <taxon>Bacteroidota</taxon>
        <taxon>Flavobacteriia</taxon>
        <taxon>Flavobacteriales</taxon>
        <taxon>Flavobacteriaceae</taxon>
        <taxon>Flavobacterium</taxon>
    </lineage>
</organism>
<accession>A0ABX4BMJ9</accession>
<proteinExistence type="predicted"/>
<dbReference type="InterPro" id="IPR003329">
    <property type="entry name" value="Cytidylyl_trans"/>
</dbReference>
<gene>
    <name evidence="1" type="ORF">B0A65_16035</name>
</gene>